<dbReference type="Pfam" id="PF01121">
    <property type="entry name" value="CoaE"/>
    <property type="match status" value="1"/>
</dbReference>
<dbReference type="AlphaFoldDB" id="A0A1G7TNA3"/>
<comment type="catalytic activity">
    <reaction evidence="3">
        <text>3'-dephospho-CoA + ATP = ADP + CoA + H(+)</text>
        <dbReference type="Rhea" id="RHEA:18245"/>
        <dbReference type="ChEBI" id="CHEBI:15378"/>
        <dbReference type="ChEBI" id="CHEBI:30616"/>
        <dbReference type="ChEBI" id="CHEBI:57287"/>
        <dbReference type="ChEBI" id="CHEBI:57328"/>
        <dbReference type="ChEBI" id="CHEBI:456216"/>
        <dbReference type="EC" id="2.7.1.24"/>
    </reaction>
</comment>
<dbReference type="PANTHER" id="PTHR10695">
    <property type="entry name" value="DEPHOSPHO-COA KINASE-RELATED"/>
    <property type="match status" value="1"/>
</dbReference>
<dbReference type="GO" id="GO:0004140">
    <property type="term" value="F:dephospho-CoA kinase activity"/>
    <property type="evidence" value="ECO:0007669"/>
    <property type="project" value="UniProtKB-UniRule"/>
</dbReference>
<protein>
    <recommendedName>
        <fullName evidence="3 4">Dephospho-CoA kinase</fullName>
        <ecNumber evidence="3 4">2.7.1.24</ecNumber>
    </recommendedName>
    <alternativeName>
        <fullName evidence="3">Dephosphocoenzyme A kinase</fullName>
    </alternativeName>
</protein>
<keyword evidence="2 3" id="KW-0067">ATP-binding</keyword>
<feature type="binding site" evidence="3">
    <location>
        <begin position="12"/>
        <end position="17"/>
    </location>
    <ligand>
        <name>ATP</name>
        <dbReference type="ChEBI" id="CHEBI:30616"/>
    </ligand>
</feature>
<name>A0A1G7TNA3_9LACT</name>
<evidence type="ECO:0000256" key="1">
    <source>
        <dbReference type="ARBA" id="ARBA00022741"/>
    </source>
</evidence>
<comment type="subcellular location">
    <subcellularLocation>
        <location evidence="3">Cytoplasm</location>
    </subcellularLocation>
</comment>
<keyword evidence="6" id="KW-1185">Reference proteome</keyword>
<dbReference type="HAMAP" id="MF_00376">
    <property type="entry name" value="Dephospho_CoA_kinase"/>
    <property type="match status" value="1"/>
</dbReference>
<evidence type="ECO:0000256" key="3">
    <source>
        <dbReference type="HAMAP-Rule" id="MF_00376"/>
    </source>
</evidence>
<keyword evidence="3" id="KW-0963">Cytoplasm</keyword>
<dbReference type="Gene3D" id="3.40.50.300">
    <property type="entry name" value="P-loop containing nucleotide triphosphate hydrolases"/>
    <property type="match status" value="1"/>
</dbReference>
<dbReference type="GO" id="GO:0015937">
    <property type="term" value="P:coenzyme A biosynthetic process"/>
    <property type="evidence" value="ECO:0007669"/>
    <property type="project" value="UniProtKB-UniRule"/>
</dbReference>
<dbReference type="GO" id="GO:0005737">
    <property type="term" value="C:cytoplasm"/>
    <property type="evidence" value="ECO:0007669"/>
    <property type="project" value="UniProtKB-SubCell"/>
</dbReference>
<comment type="function">
    <text evidence="3">Catalyzes the phosphorylation of the 3'-hydroxyl group of dephosphocoenzyme A to form coenzyme A.</text>
</comment>
<dbReference type="STRING" id="120956.SAMN05421791_10669"/>
<reference evidence="5 6" key="1">
    <citation type="submission" date="2016-10" db="EMBL/GenBank/DDBJ databases">
        <authorList>
            <person name="de Groot N.N."/>
        </authorList>
    </citation>
    <scope>NUCLEOTIDE SEQUENCE [LARGE SCALE GENOMIC DNA]</scope>
    <source>
        <strain evidence="5 6">ATCC BAA-466</strain>
    </source>
</reference>
<proteinExistence type="inferred from homology"/>
<sequence length="197" mass="22428">MTQLIALTGGIATGKSTVAHEIKMLGYPYIDTDQIARQVVEFGTEGLKKLVGRFSDKILLASGQLNRQLLASIVFNDSQSLKDLNQILHPLILDETKHQIEKFDDPFIFVEVPLLYEVGWQDFFDEVWVIYAPYSIQLERLMQRDQMDQETAQKKITSQIPTIEKVVQADRVIDTQFDRESVADQVSQALQALSNKL</sequence>
<evidence type="ECO:0000313" key="6">
    <source>
        <dbReference type="Proteomes" id="UP000199708"/>
    </source>
</evidence>
<keyword evidence="3" id="KW-0808">Transferase</keyword>
<dbReference type="InterPro" id="IPR001977">
    <property type="entry name" value="Depp_CoAkinase"/>
</dbReference>
<dbReference type="NCBIfam" id="TIGR00152">
    <property type="entry name" value="dephospho-CoA kinase"/>
    <property type="match status" value="1"/>
</dbReference>
<dbReference type="PANTHER" id="PTHR10695:SF46">
    <property type="entry name" value="BIFUNCTIONAL COENZYME A SYNTHASE-RELATED"/>
    <property type="match status" value="1"/>
</dbReference>
<dbReference type="RefSeq" id="WP_168427180.1">
    <property type="nucleotide sequence ID" value="NZ_FNCK01000006.1"/>
</dbReference>
<gene>
    <name evidence="3" type="primary">coaE</name>
    <name evidence="5" type="ORF">SAMN05421791_10669</name>
</gene>
<evidence type="ECO:0000256" key="4">
    <source>
        <dbReference type="NCBIfam" id="TIGR00152"/>
    </source>
</evidence>
<dbReference type="CDD" id="cd02022">
    <property type="entry name" value="DPCK"/>
    <property type="match status" value="1"/>
</dbReference>
<accession>A0A1G7TNA3</accession>
<keyword evidence="3 5" id="KW-0418">Kinase</keyword>
<dbReference type="InterPro" id="IPR027417">
    <property type="entry name" value="P-loop_NTPase"/>
</dbReference>
<dbReference type="PROSITE" id="PS51219">
    <property type="entry name" value="DPCK"/>
    <property type="match status" value="1"/>
</dbReference>
<dbReference type="GO" id="GO:0005524">
    <property type="term" value="F:ATP binding"/>
    <property type="evidence" value="ECO:0007669"/>
    <property type="project" value="UniProtKB-UniRule"/>
</dbReference>
<comment type="pathway">
    <text evidence="3">Cofactor biosynthesis; coenzyme A biosynthesis; CoA from (R)-pantothenate: step 5/5.</text>
</comment>
<comment type="similarity">
    <text evidence="3">Belongs to the CoaE family.</text>
</comment>
<evidence type="ECO:0000313" key="5">
    <source>
        <dbReference type="EMBL" id="SDG36169.1"/>
    </source>
</evidence>
<dbReference type="UniPathway" id="UPA00241">
    <property type="reaction ID" value="UER00356"/>
</dbReference>
<keyword evidence="1 3" id="KW-0547">Nucleotide-binding</keyword>
<organism evidence="5 6">
    <name type="scientific">Facklamia miroungae</name>
    <dbReference type="NCBI Taxonomy" id="120956"/>
    <lineage>
        <taxon>Bacteria</taxon>
        <taxon>Bacillati</taxon>
        <taxon>Bacillota</taxon>
        <taxon>Bacilli</taxon>
        <taxon>Lactobacillales</taxon>
        <taxon>Aerococcaceae</taxon>
        <taxon>Facklamia</taxon>
    </lineage>
</organism>
<dbReference type="Proteomes" id="UP000199708">
    <property type="component" value="Unassembled WGS sequence"/>
</dbReference>
<evidence type="ECO:0000256" key="2">
    <source>
        <dbReference type="ARBA" id="ARBA00022840"/>
    </source>
</evidence>
<dbReference type="SUPFAM" id="SSF52540">
    <property type="entry name" value="P-loop containing nucleoside triphosphate hydrolases"/>
    <property type="match status" value="1"/>
</dbReference>
<dbReference type="EMBL" id="FNCK01000006">
    <property type="protein sequence ID" value="SDG36169.1"/>
    <property type="molecule type" value="Genomic_DNA"/>
</dbReference>
<keyword evidence="3" id="KW-0173">Coenzyme A biosynthesis</keyword>
<dbReference type="EC" id="2.7.1.24" evidence="3 4"/>